<dbReference type="EMBL" id="AZCN01000137">
    <property type="protein sequence ID" value="KRK13079.1"/>
    <property type="molecule type" value="Genomic_DNA"/>
</dbReference>
<comment type="caution">
    <text evidence="1">The sequence shown here is derived from an EMBL/GenBank/DDBJ whole genome shotgun (WGS) entry which is preliminary data.</text>
</comment>
<dbReference type="PATRIC" id="fig|913848.6.peg.435"/>
<organism evidence="1 2">
    <name type="scientific">Loigolactobacillus coryniformis subsp. coryniformis KCTC 3167 = DSM 20001</name>
    <dbReference type="NCBI Taxonomy" id="913848"/>
    <lineage>
        <taxon>Bacteria</taxon>
        <taxon>Bacillati</taxon>
        <taxon>Bacillota</taxon>
        <taxon>Bacilli</taxon>
        <taxon>Lactobacillales</taxon>
        <taxon>Lactobacillaceae</taxon>
        <taxon>Loigolactobacillus</taxon>
    </lineage>
</organism>
<dbReference type="PANTHER" id="PTHR34071:SF2">
    <property type="entry name" value="FLAVIN-NUCLEOTIDE-BINDING PROTEIN"/>
    <property type="match status" value="1"/>
</dbReference>
<protein>
    <submittedName>
        <fullName evidence="1">5-nitroimidazole antibiotic resistance</fullName>
    </submittedName>
</protein>
<evidence type="ECO:0000313" key="2">
    <source>
        <dbReference type="Proteomes" id="UP000051181"/>
    </source>
</evidence>
<dbReference type="Pfam" id="PF12900">
    <property type="entry name" value="Pyridox_ox_2"/>
    <property type="match status" value="1"/>
</dbReference>
<dbReference type="Gene3D" id="2.30.110.10">
    <property type="entry name" value="Electron Transport, Fmn-binding Protein, Chain A"/>
    <property type="match status" value="1"/>
</dbReference>
<gene>
    <name evidence="1" type="ORF">FD22_GL000429</name>
</gene>
<dbReference type="AlphaFoldDB" id="A0A0R1F3L8"/>
<accession>A0A0R1F3L8</accession>
<dbReference type="Proteomes" id="UP000051181">
    <property type="component" value="Unassembled WGS sequence"/>
</dbReference>
<sequence>MKKMKLMRRKDREVTDTTEIAAILQAAHVIHLGIQTPDYPYVVPTNYGFEFVDQQLFIYLHGAPVGRKHDLIARYPKVGFEIDDGGHLMTSTNGDPSKNSFAYRSIIGTGNAELVTDLAAKQHALQTILVHETGHAWPNIKEHDVEYVGVIKITVNQYSAKAHYDPK</sequence>
<dbReference type="eggNOG" id="COG3467">
    <property type="taxonomic scope" value="Bacteria"/>
</dbReference>
<dbReference type="PANTHER" id="PTHR34071">
    <property type="entry name" value="5-NITROIMIDAZOLE ANTIBIOTICS RESISTANCE PROTEIN, NIMA-FAMILY-RELATED PROTEIN-RELATED"/>
    <property type="match status" value="1"/>
</dbReference>
<proteinExistence type="predicted"/>
<reference evidence="1 2" key="1">
    <citation type="journal article" date="2015" name="Genome Announc.">
        <title>Expanding the biotechnology potential of lactobacilli through comparative genomics of 213 strains and associated genera.</title>
        <authorList>
            <person name="Sun Z."/>
            <person name="Harris H.M."/>
            <person name="McCann A."/>
            <person name="Guo C."/>
            <person name="Argimon S."/>
            <person name="Zhang W."/>
            <person name="Yang X."/>
            <person name="Jeffery I.B."/>
            <person name="Cooney J.C."/>
            <person name="Kagawa T.F."/>
            <person name="Liu W."/>
            <person name="Song Y."/>
            <person name="Salvetti E."/>
            <person name="Wrobel A."/>
            <person name="Rasinkangas P."/>
            <person name="Parkhill J."/>
            <person name="Rea M.C."/>
            <person name="O'Sullivan O."/>
            <person name="Ritari J."/>
            <person name="Douillard F.P."/>
            <person name="Paul Ross R."/>
            <person name="Yang R."/>
            <person name="Briner A.E."/>
            <person name="Felis G.E."/>
            <person name="de Vos W.M."/>
            <person name="Barrangou R."/>
            <person name="Klaenhammer T.R."/>
            <person name="Caufield P.W."/>
            <person name="Cui Y."/>
            <person name="Zhang H."/>
            <person name="O'Toole P.W."/>
        </authorList>
    </citation>
    <scope>NUCLEOTIDE SEQUENCE [LARGE SCALE GENOMIC DNA]</scope>
    <source>
        <strain evidence="1 2">DSM 20001</strain>
    </source>
</reference>
<dbReference type="SUPFAM" id="SSF50475">
    <property type="entry name" value="FMN-binding split barrel"/>
    <property type="match status" value="1"/>
</dbReference>
<dbReference type="InterPro" id="IPR012349">
    <property type="entry name" value="Split_barrel_FMN-bd"/>
</dbReference>
<name>A0A0R1F3L8_9LACO</name>
<evidence type="ECO:0000313" key="1">
    <source>
        <dbReference type="EMBL" id="KRK13079.1"/>
    </source>
</evidence>
<dbReference type="InterPro" id="IPR024747">
    <property type="entry name" value="Pyridox_Oxase-rel"/>
</dbReference>